<feature type="region of interest" description="Disordered" evidence="1">
    <location>
        <begin position="56"/>
        <end position="114"/>
    </location>
</feature>
<keyword evidence="3" id="KW-1185">Reference proteome</keyword>
<dbReference type="AlphaFoldDB" id="A0AAE1TQX8"/>
<gene>
    <name evidence="2" type="ORF">Pmani_032966</name>
</gene>
<organism evidence="2 3">
    <name type="scientific">Petrolisthes manimaculis</name>
    <dbReference type="NCBI Taxonomy" id="1843537"/>
    <lineage>
        <taxon>Eukaryota</taxon>
        <taxon>Metazoa</taxon>
        <taxon>Ecdysozoa</taxon>
        <taxon>Arthropoda</taxon>
        <taxon>Crustacea</taxon>
        <taxon>Multicrustacea</taxon>
        <taxon>Malacostraca</taxon>
        <taxon>Eumalacostraca</taxon>
        <taxon>Eucarida</taxon>
        <taxon>Decapoda</taxon>
        <taxon>Pleocyemata</taxon>
        <taxon>Anomura</taxon>
        <taxon>Galatheoidea</taxon>
        <taxon>Porcellanidae</taxon>
        <taxon>Petrolisthes</taxon>
    </lineage>
</organism>
<accession>A0AAE1TQX8</accession>
<name>A0AAE1TQX8_9EUCA</name>
<sequence>MSGTGVGYNLRSDGEEGVGIKWVGKSCTVGGHDPPGGSVASRYLRQGNSRKALNISHPSTVTLRSSSLPGQLGSEQSSPAVLLSTQKSLTGPAGGRDNTPALSTPPYFITSFSD</sequence>
<proteinExistence type="predicted"/>
<evidence type="ECO:0000313" key="3">
    <source>
        <dbReference type="Proteomes" id="UP001292094"/>
    </source>
</evidence>
<evidence type="ECO:0000313" key="2">
    <source>
        <dbReference type="EMBL" id="KAK4294407.1"/>
    </source>
</evidence>
<dbReference type="Proteomes" id="UP001292094">
    <property type="component" value="Unassembled WGS sequence"/>
</dbReference>
<protein>
    <submittedName>
        <fullName evidence="2">Uncharacterized protein</fullName>
    </submittedName>
</protein>
<feature type="compositionally biased region" description="Polar residues" evidence="1">
    <location>
        <begin position="56"/>
        <end position="89"/>
    </location>
</feature>
<reference evidence="2" key="1">
    <citation type="submission" date="2023-11" db="EMBL/GenBank/DDBJ databases">
        <title>Genome assemblies of two species of porcelain crab, Petrolisthes cinctipes and Petrolisthes manimaculis (Anomura: Porcellanidae).</title>
        <authorList>
            <person name="Angst P."/>
        </authorList>
    </citation>
    <scope>NUCLEOTIDE SEQUENCE</scope>
    <source>
        <strain evidence="2">PB745_02</strain>
        <tissue evidence="2">Gill</tissue>
    </source>
</reference>
<dbReference type="EMBL" id="JAWZYT010004298">
    <property type="protein sequence ID" value="KAK4294407.1"/>
    <property type="molecule type" value="Genomic_DNA"/>
</dbReference>
<evidence type="ECO:0000256" key="1">
    <source>
        <dbReference type="SAM" id="MobiDB-lite"/>
    </source>
</evidence>
<comment type="caution">
    <text evidence="2">The sequence shown here is derived from an EMBL/GenBank/DDBJ whole genome shotgun (WGS) entry which is preliminary data.</text>
</comment>